<evidence type="ECO:0000313" key="1">
    <source>
        <dbReference type="EMBL" id="AMO95544.1"/>
    </source>
</evidence>
<evidence type="ECO:0008006" key="3">
    <source>
        <dbReference type="Google" id="ProtNLM"/>
    </source>
</evidence>
<organism evidence="1">
    <name type="scientific">Collimonas fungivorans</name>
    <dbReference type="NCBI Taxonomy" id="158899"/>
    <lineage>
        <taxon>Bacteria</taxon>
        <taxon>Pseudomonadati</taxon>
        <taxon>Pseudomonadota</taxon>
        <taxon>Betaproteobacteria</taxon>
        <taxon>Burkholderiales</taxon>
        <taxon>Oxalobacteraceae</taxon>
        <taxon>Collimonas</taxon>
    </lineage>
</organism>
<dbReference type="PATRIC" id="fig|158899.10.peg.2872"/>
<dbReference type="RefSeq" id="WP_150118754.1">
    <property type="nucleotide sequence ID" value="NZ_CP013232.1"/>
</dbReference>
<sequence>MGFGEEYMRQWEAHYFALSIDERNDYKASFPEPESWPHWYSIVEQIQRTRIEDDAYFADLKSKDNASS</sequence>
<dbReference type="Proteomes" id="UP000072421">
    <property type="component" value="Chromosome"/>
</dbReference>
<reference evidence="1 2" key="1">
    <citation type="submission" date="2015-11" db="EMBL/GenBank/DDBJ databases">
        <title>Exploring the genomic traits of fungus-feeding bacterial genus Collimonas.</title>
        <authorList>
            <person name="Song C."/>
            <person name="Schmidt R."/>
            <person name="de Jager V."/>
            <person name="Krzyzanowska D."/>
            <person name="Jongedijk E."/>
            <person name="Cankar K."/>
            <person name="Beekwilder J."/>
            <person name="van Veen A."/>
            <person name="de Boer W."/>
            <person name="van Veen J.A."/>
            <person name="Garbeva P."/>
        </authorList>
    </citation>
    <scope>NUCLEOTIDE SEQUENCE [LARGE SCALE GENOMIC DNA]</scope>
    <source>
        <strain evidence="1 2">Ter6</strain>
    </source>
</reference>
<protein>
    <recommendedName>
        <fullName evidence="3">Phage protein</fullName>
    </recommendedName>
</protein>
<proteinExistence type="predicted"/>
<gene>
    <name evidence="1" type="ORF">CFter6_2878</name>
</gene>
<name>A0A127PD44_9BURK</name>
<dbReference type="OrthoDB" id="67297at2"/>
<dbReference type="EMBL" id="CP013232">
    <property type="protein sequence ID" value="AMO95544.1"/>
    <property type="molecule type" value="Genomic_DNA"/>
</dbReference>
<evidence type="ECO:0000313" key="2">
    <source>
        <dbReference type="Proteomes" id="UP000072421"/>
    </source>
</evidence>
<dbReference type="AlphaFoldDB" id="A0A127PD44"/>
<accession>A0A127PD44</accession>